<dbReference type="CDD" id="cd02223">
    <property type="entry name" value="cupin_Bh2720-like"/>
    <property type="match status" value="1"/>
</dbReference>
<evidence type="ECO:0000313" key="2">
    <source>
        <dbReference type="EMBL" id="MDD9206211.1"/>
    </source>
</evidence>
<name>A0ABT5TVY6_9MICO</name>
<protein>
    <submittedName>
        <fullName evidence="2">Cupin domain-containing protein</fullName>
    </submittedName>
</protein>
<dbReference type="SUPFAM" id="SSF51182">
    <property type="entry name" value="RmlC-like cupins"/>
    <property type="match status" value="1"/>
</dbReference>
<comment type="caution">
    <text evidence="2">The sequence shown here is derived from an EMBL/GenBank/DDBJ whole genome shotgun (WGS) entry which is preliminary data.</text>
</comment>
<accession>A0ABT5TVY6</accession>
<evidence type="ECO:0000313" key="3">
    <source>
        <dbReference type="Proteomes" id="UP001165561"/>
    </source>
</evidence>
<sequence length="141" mass="15841">MSDQPLQDHGPEPFVIDIERATLTNENFRTALWTGAHLQMTVMSVPVGGEVGLEMHDDRDQFLRVEAGVARVQMGPAEDDLPFDRRVEDDWVILVPAGSWHNVTNVGEEPLKLYSLYAPPEHAKDTVHRTKAESDADEHDD</sequence>
<reference evidence="2" key="1">
    <citation type="submission" date="2023-02" db="EMBL/GenBank/DDBJ databases">
        <title>Georgenia sp.10Sc9-8, isolated from a soil sample collected from the Taklamakan desert.</title>
        <authorList>
            <person name="Liu S."/>
        </authorList>
    </citation>
    <scope>NUCLEOTIDE SEQUENCE</scope>
    <source>
        <strain evidence="2">10Sc9-8</strain>
    </source>
</reference>
<dbReference type="InterPro" id="IPR014710">
    <property type="entry name" value="RmlC-like_jellyroll"/>
</dbReference>
<dbReference type="Gene3D" id="2.60.120.10">
    <property type="entry name" value="Jelly Rolls"/>
    <property type="match status" value="1"/>
</dbReference>
<dbReference type="PANTHER" id="PTHR43346">
    <property type="entry name" value="LIGAND BINDING DOMAIN PROTEIN, PUTATIVE (AFU_ORTHOLOGUE AFUA_6G14370)-RELATED"/>
    <property type="match status" value="1"/>
</dbReference>
<dbReference type="InterPro" id="IPR011051">
    <property type="entry name" value="RmlC_Cupin_sf"/>
</dbReference>
<feature type="domain" description="Cupin type-2" evidence="1">
    <location>
        <begin position="42"/>
        <end position="117"/>
    </location>
</feature>
<dbReference type="EMBL" id="JARACI010000814">
    <property type="protein sequence ID" value="MDD9206211.1"/>
    <property type="molecule type" value="Genomic_DNA"/>
</dbReference>
<dbReference type="InterPro" id="IPR013096">
    <property type="entry name" value="Cupin_2"/>
</dbReference>
<dbReference type="PANTHER" id="PTHR43346:SF1">
    <property type="entry name" value="QUERCETIN 2,3-DIOXYGENASE-RELATED"/>
    <property type="match status" value="1"/>
</dbReference>
<dbReference type="Proteomes" id="UP001165561">
    <property type="component" value="Unassembled WGS sequence"/>
</dbReference>
<organism evidence="2 3">
    <name type="scientific">Georgenia halotolerans</name>
    <dbReference type="NCBI Taxonomy" id="3028317"/>
    <lineage>
        <taxon>Bacteria</taxon>
        <taxon>Bacillati</taxon>
        <taxon>Actinomycetota</taxon>
        <taxon>Actinomycetes</taxon>
        <taxon>Micrococcales</taxon>
        <taxon>Bogoriellaceae</taxon>
        <taxon>Georgenia</taxon>
    </lineage>
</organism>
<dbReference type="InterPro" id="IPR052538">
    <property type="entry name" value="Flavonoid_dioxygenase-like"/>
</dbReference>
<keyword evidence="3" id="KW-1185">Reference proteome</keyword>
<proteinExistence type="predicted"/>
<gene>
    <name evidence="2" type="ORF">PU560_06975</name>
</gene>
<evidence type="ECO:0000259" key="1">
    <source>
        <dbReference type="Pfam" id="PF07883"/>
    </source>
</evidence>
<dbReference type="Pfam" id="PF07883">
    <property type="entry name" value="Cupin_2"/>
    <property type="match status" value="1"/>
</dbReference>